<dbReference type="PANTHER" id="PTHR12940">
    <property type="entry name" value="ES-2 PROTEIN - RELATED"/>
    <property type="match status" value="1"/>
</dbReference>
<comment type="similarity">
    <text evidence="2">Belongs to the ESS2 family.</text>
</comment>
<evidence type="ECO:0000313" key="5">
    <source>
        <dbReference type="EMBL" id="GAO50517.1"/>
    </source>
</evidence>
<feature type="region of interest" description="Disordered" evidence="4">
    <location>
        <begin position="1"/>
        <end position="26"/>
    </location>
</feature>
<dbReference type="InterPro" id="IPR019148">
    <property type="entry name" value="Nuclear_protein_DGCR14_ESS-2"/>
</dbReference>
<evidence type="ECO:0000256" key="1">
    <source>
        <dbReference type="ARBA" id="ARBA00004123"/>
    </source>
</evidence>
<reference evidence="5 6" key="1">
    <citation type="journal article" date="2011" name="J. Gen. Appl. Microbiol.">
        <title>Draft genome sequencing of the enigmatic yeast Saitoella complicata.</title>
        <authorList>
            <person name="Nishida H."/>
            <person name="Hamamoto M."/>
            <person name="Sugiyama J."/>
        </authorList>
    </citation>
    <scope>NUCLEOTIDE SEQUENCE [LARGE SCALE GENOMIC DNA]</scope>
    <source>
        <strain evidence="5 6">NRRL Y-17804</strain>
    </source>
</reference>
<evidence type="ECO:0000256" key="3">
    <source>
        <dbReference type="ARBA" id="ARBA00023242"/>
    </source>
</evidence>
<sequence>MSSHPPTDISRTNSTALTTQSNQSTLTAPKPRIITLSSGEIIPLPPKLARPPVPLEEDEYTEALSTIIKRDFFPDIDKFKAQHELMDAMESKDRGWIEGAEKRVLAMEAGRAATPRGKRARVDTPGATPMTVIGGQEEEKPAAYDTSVSLDKFQQKYTSEDNADFADLVDRENVTRRIAHSWAFTGRNKLITAGQAAQNAERKAIEANIDSVDVGTLKAIGWNEGGKPIETWKNEQPLSTLMYPPSTSHPKPETGVQARAAPKVISHAATRLPESSTEDTLSASVVPSPSYSTVGRAIRGEHVDTPKVNGWGFVDAYTPTPGPPSRAQTPMAGPTPGTFKIPPTPRRDGLAHALADKHSKRKAVPGRGDSLARVMKQVPKFKSGPDMRQAMLSPAGQRLLGVTKTVRPGSTLRDSLRTPRGSENGSGMGGRPRWEATPRMDDVQKGK</sequence>
<dbReference type="OMA" id="AQNDYLD"/>
<accession>A0A0E9NKW4</accession>
<proteinExistence type="inferred from homology"/>
<evidence type="ECO:0008006" key="7">
    <source>
        <dbReference type="Google" id="ProtNLM"/>
    </source>
</evidence>
<dbReference type="AlphaFoldDB" id="A0A0E9NKW4"/>
<evidence type="ECO:0000256" key="4">
    <source>
        <dbReference type="SAM" id="MobiDB-lite"/>
    </source>
</evidence>
<dbReference type="GO" id="GO:0071013">
    <property type="term" value="C:catalytic step 2 spliceosome"/>
    <property type="evidence" value="ECO:0007669"/>
    <property type="project" value="TreeGrafter"/>
</dbReference>
<dbReference type="OrthoDB" id="19679at2759"/>
<dbReference type="STRING" id="698492.A0A0E9NKW4"/>
<dbReference type="Proteomes" id="UP000033140">
    <property type="component" value="Unassembled WGS sequence"/>
</dbReference>
<dbReference type="EMBL" id="BACD03000033">
    <property type="protein sequence ID" value="GAO50517.1"/>
    <property type="molecule type" value="Genomic_DNA"/>
</dbReference>
<reference evidence="5 6" key="3">
    <citation type="journal article" date="2015" name="Genome Announc.">
        <title>Draft Genome Sequence of the Archiascomycetous Yeast Saitoella complicata.</title>
        <authorList>
            <person name="Yamauchi K."/>
            <person name="Kondo S."/>
            <person name="Hamamoto M."/>
            <person name="Takahashi Y."/>
            <person name="Ogura Y."/>
            <person name="Hayashi T."/>
            <person name="Nishida H."/>
        </authorList>
    </citation>
    <scope>NUCLEOTIDE SEQUENCE [LARGE SCALE GENOMIC DNA]</scope>
    <source>
        <strain evidence="5 6">NRRL Y-17804</strain>
    </source>
</reference>
<dbReference type="PANTHER" id="PTHR12940:SF0">
    <property type="entry name" value="SPLICING FACTOR ESS-2 HOMOLOG"/>
    <property type="match status" value="1"/>
</dbReference>
<feature type="region of interest" description="Disordered" evidence="4">
    <location>
        <begin position="401"/>
        <end position="447"/>
    </location>
</feature>
<reference evidence="5 6" key="2">
    <citation type="journal article" date="2014" name="J. Gen. Appl. Microbiol.">
        <title>The early diverging ascomycetous budding yeast Saitoella complicata has three histone deacetylases belonging to the Clr6, Hos2, and Rpd3 lineages.</title>
        <authorList>
            <person name="Nishida H."/>
            <person name="Matsumoto T."/>
            <person name="Kondo S."/>
            <person name="Hamamoto M."/>
            <person name="Yoshikawa H."/>
        </authorList>
    </citation>
    <scope>NUCLEOTIDE SEQUENCE [LARGE SCALE GENOMIC DNA]</scope>
    <source>
        <strain evidence="5 6">NRRL Y-17804</strain>
    </source>
</reference>
<dbReference type="Pfam" id="PF09751">
    <property type="entry name" value="Es2"/>
    <property type="match status" value="1"/>
</dbReference>
<comment type="subcellular location">
    <subcellularLocation>
        <location evidence="1">Nucleus</location>
    </subcellularLocation>
</comment>
<feature type="compositionally biased region" description="Basic and acidic residues" evidence="4">
    <location>
        <begin position="432"/>
        <end position="447"/>
    </location>
</feature>
<evidence type="ECO:0000313" key="6">
    <source>
        <dbReference type="Proteomes" id="UP000033140"/>
    </source>
</evidence>
<keyword evidence="6" id="KW-1185">Reference proteome</keyword>
<feature type="compositionally biased region" description="Polar residues" evidence="4">
    <location>
        <begin position="273"/>
        <end position="290"/>
    </location>
</feature>
<feature type="region of interest" description="Disordered" evidence="4">
    <location>
        <begin position="349"/>
        <end position="368"/>
    </location>
</feature>
<dbReference type="RefSeq" id="XP_019023560.1">
    <property type="nucleotide sequence ID" value="XM_019165409.1"/>
</dbReference>
<name>A0A0E9NKW4_SAICN</name>
<feature type="region of interest" description="Disordered" evidence="4">
    <location>
        <begin position="110"/>
        <end position="132"/>
    </location>
</feature>
<feature type="region of interest" description="Disordered" evidence="4">
    <location>
        <begin position="271"/>
        <end position="290"/>
    </location>
</feature>
<organism evidence="5 6">
    <name type="scientific">Saitoella complicata (strain BCRC 22490 / CBS 7301 / JCM 7358 / NBRC 10748 / NRRL Y-17804)</name>
    <dbReference type="NCBI Taxonomy" id="698492"/>
    <lineage>
        <taxon>Eukaryota</taxon>
        <taxon>Fungi</taxon>
        <taxon>Dikarya</taxon>
        <taxon>Ascomycota</taxon>
        <taxon>Taphrinomycotina</taxon>
        <taxon>Taphrinomycotina incertae sedis</taxon>
        <taxon>Saitoella</taxon>
    </lineage>
</organism>
<evidence type="ECO:0000256" key="2">
    <source>
        <dbReference type="ARBA" id="ARBA00009072"/>
    </source>
</evidence>
<keyword evidence="3" id="KW-0539">Nucleus</keyword>
<gene>
    <name evidence="5" type="ORF">G7K_4641-t1</name>
</gene>
<comment type="caution">
    <text evidence="5">The sequence shown here is derived from an EMBL/GenBank/DDBJ whole genome shotgun (WGS) entry which is preliminary data.</text>
</comment>
<protein>
    <recommendedName>
        <fullName evidence="7">Nuclear protein DGCR14</fullName>
    </recommendedName>
</protein>